<dbReference type="NCBIfam" id="TIGR00036">
    <property type="entry name" value="dapB"/>
    <property type="match status" value="1"/>
</dbReference>
<evidence type="ECO:0000259" key="15">
    <source>
        <dbReference type="Pfam" id="PF05173"/>
    </source>
</evidence>
<organism evidence="16 17">
    <name type="scientific">Candidatus Xenolissoclinum pacificiensis L6</name>
    <dbReference type="NCBI Taxonomy" id="1401685"/>
    <lineage>
        <taxon>Bacteria</taxon>
        <taxon>Pseudomonadati</taxon>
        <taxon>Pseudomonadota</taxon>
        <taxon>Alphaproteobacteria</taxon>
        <taxon>Rickettsiales</taxon>
        <taxon>Anaplasmataceae</taxon>
        <taxon>Candidatus Xenolissoclinum</taxon>
    </lineage>
</organism>
<keyword evidence="7" id="KW-0520">NAD</keyword>
<feature type="domain" description="Dihydrodipicolinate reductase C-terminal" evidence="15">
    <location>
        <begin position="114"/>
        <end position="244"/>
    </location>
</feature>
<dbReference type="InterPro" id="IPR000846">
    <property type="entry name" value="DapB_N"/>
</dbReference>
<dbReference type="EMBL" id="AXCJ01000005">
    <property type="protein sequence ID" value="ETO91440.1"/>
    <property type="molecule type" value="Genomic_DNA"/>
</dbReference>
<keyword evidence="5" id="KW-0220">Diaminopimelate biosynthesis</keyword>
<dbReference type="InterPro" id="IPR036291">
    <property type="entry name" value="NAD(P)-bd_dom_sf"/>
</dbReference>
<evidence type="ECO:0000256" key="12">
    <source>
        <dbReference type="ARBA" id="ARBA00049396"/>
    </source>
</evidence>
<evidence type="ECO:0000256" key="4">
    <source>
        <dbReference type="ARBA" id="ARBA00022857"/>
    </source>
</evidence>
<dbReference type="PANTHER" id="PTHR20836:SF0">
    <property type="entry name" value="4-HYDROXY-TETRAHYDRODIPICOLINATE REDUCTASE 1, CHLOROPLASTIC-RELATED"/>
    <property type="match status" value="1"/>
</dbReference>
<dbReference type="AlphaFoldDB" id="W2UZZ8"/>
<evidence type="ECO:0000259" key="14">
    <source>
        <dbReference type="Pfam" id="PF01113"/>
    </source>
</evidence>
<evidence type="ECO:0000256" key="5">
    <source>
        <dbReference type="ARBA" id="ARBA00022915"/>
    </source>
</evidence>
<evidence type="ECO:0000313" key="16">
    <source>
        <dbReference type="EMBL" id="ETO91440.1"/>
    </source>
</evidence>
<dbReference type="InterPro" id="IPR022663">
    <property type="entry name" value="DapB_C"/>
</dbReference>
<dbReference type="GO" id="GO:0019877">
    <property type="term" value="P:diaminopimelate biosynthetic process"/>
    <property type="evidence" value="ECO:0007669"/>
    <property type="project" value="UniProtKB-KW"/>
</dbReference>
<dbReference type="STRING" id="1401685.P857_355"/>
<evidence type="ECO:0000256" key="9">
    <source>
        <dbReference type="ARBA" id="ARBA00037922"/>
    </source>
</evidence>
<evidence type="ECO:0000256" key="8">
    <source>
        <dbReference type="ARBA" id="ARBA00023154"/>
    </source>
</evidence>
<comment type="catalytic activity">
    <reaction evidence="12">
        <text>(S)-2,3,4,5-tetrahydrodipicolinate + NAD(+) + H2O = (2S,4S)-4-hydroxy-2,3,4,5-tetrahydrodipicolinate + NADH + H(+)</text>
        <dbReference type="Rhea" id="RHEA:35323"/>
        <dbReference type="ChEBI" id="CHEBI:15377"/>
        <dbReference type="ChEBI" id="CHEBI:15378"/>
        <dbReference type="ChEBI" id="CHEBI:16845"/>
        <dbReference type="ChEBI" id="CHEBI:57540"/>
        <dbReference type="ChEBI" id="CHEBI:57945"/>
        <dbReference type="ChEBI" id="CHEBI:67139"/>
        <dbReference type="EC" id="1.17.1.8"/>
    </reaction>
</comment>
<sequence length="255" mass="28617">MNMLNVGIVGQTGKVSTNIIQCLMKRHHMRFIRGFSSKDMDTLGIEGLDLVFKVSDVVIDFSSSELSEMVIESAIQNKKPLIMGTTGHNVSDDVLHTISTSMPFFMDSNFSVVVHVLRKILKQFTHEMMQYDDYDIEIIEKHHGRKSDSPSGTALSIAQDMSSYTNFDVRFGARGKREDRTIFISSVRGGGGCGEQEVCFFGPHDELTLTTRAVSHTIYAERALDIAEWLVNQKNGVYSIKDFMLYMSKKAGHAE</sequence>
<accession>W2UZZ8</accession>
<dbReference type="InterPro" id="IPR023940">
    <property type="entry name" value="DHDPR_bac"/>
</dbReference>
<dbReference type="PIRSF" id="PIRSF000161">
    <property type="entry name" value="DHPR"/>
    <property type="match status" value="1"/>
</dbReference>
<evidence type="ECO:0000256" key="11">
    <source>
        <dbReference type="ARBA" id="ARBA00049080"/>
    </source>
</evidence>
<evidence type="ECO:0000256" key="13">
    <source>
        <dbReference type="NCBIfam" id="TIGR00036"/>
    </source>
</evidence>
<gene>
    <name evidence="16" type="primary">dapB</name>
    <name evidence="16" type="ORF">P857_355</name>
</gene>
<comment type="catalytic activity">
    <reaction evidence="11">
        <text>(S)-2,3,4,5-tetrahydrodipicolinate + NADP(+) + H2O = (2S,4S)-4-hydroxy-2,3,4,5-tetrahydrodipicolinate + NADPH + H(+)</text>
        <dbReference type="Rhea" id="RHEA:35331"/>
        <dbReference type="ChEBI" id="CHEBI:15377"/>
        <dbReference type="ChEBI" id="CHEBI:15378"/>
        <dbReference type="ChEBI" id="CHEBI:16845"/>
        <dbReference type="ChEBI" id="CHEBI:57783"/>
        <dbReference type="ChEBI" id="CHEBI:58349"/>
        <dbReference type="ChEBI" id="CHEBI:67139"/>
        <dbReference type="EC" id="1.17.1.8"/>
    </reaction>
</comment>
<name>W2UZZ8_9RICK</name>
<keyword evidence="8" id="KW-0457">Lysine biosynthesis</keyword>
<dbReference type="PATRIC" id="fig|1401685.3.peg.647"/>
<dbReference type="SUPFAM" id="SSF51735">
    <property type="entry name" value="NAD(P)-binding Rossmann-fold domains"/>
    <property type="match status" value="1"/>
</dbReference>
<comment type="pathway">
    <text evidence="9">Amino-acid biosynthesis; L-lysine biosynthesis via DAP pathway; (S)-tetrahydrodipicolinate from L-aspartate: step 4/4.</text>
</comment>
<dbReference type="PANTHER" id="PTHR20836">
    <property type="entry name" value="DIHYDRODIPICOLINATE REDUCTASE"/>
    <property type="match status" value="1"/>
</dbReference>
<evidence type="ECO:0000256" key="6">
    <source>
        <dbReference type="ARBA" id="ARBA00023002"/>
    </source>
</evidence>
<evidence type="ECO:0000256" key="10">
    <source>
        <dbReference type="ARBA" id="ARBA00038983"/>
    </source>
</evidence>
<keyword evidence="3" id="KW-0028">Amino-acid biosynthesis</keyword>
<evidence type="ECO:0000313" key="17">
    <source>
        <dbReference type="Proteomes" id="UP000018951"/>
    </source>
</evidence>
<dbReference type="Gene3D" id="3.30.360.10">
    <property type="entry name" value="Dihydrodipicolinate Reductase, domain 2"/>
    <property type="match status" value="1"/>
</dbReference>
<keyword evidence="2" id="KW-0963">Cytoplasm</keyword>
<evidence type="ECO:0000256" key="2">
    <source>
        <dbReference type="ARBA" id="ARBA00022490"/>
    </source>
</evidence>
<evidence type="ECO:0000256" key="7">
    <source>
        <dbReference type="ARBA" id="ARBA00023027"/>
    </source>
</evidence>
<keyword evidence="6" id="KW-0560">Oxidoreductase</keyword>
<dbReference type="Pfam" id="PF05173">
    <property type="entry name" value="DapB_C"/>
    <property type="match status" value="1"/>
</dbReference>
<dbReference type="EC" id="1.17.1.8" evidence="10 13"/>
<keyword evidence="17" id="KW-1185">Reference proteome</keyword>
<dbReference type="GO" id="GO:0008839">
    <property type="term" value="F:4-hydroxy-tetrahydrodipicolinate reductase"/>
    <property type="evidence" value="ECO:0007669"/>
    <property type="project" value="UniProtKB-UniRule"/>
</dbReference>
<reference evidence="16 17" key="1">
    <citation type="journal article" date="2013" name="PLoS ONE">
        <title>Bacterial endosymbiosis in a chordate host: long-term co-evolution and conservation of secondary metabolism.</title>
        <authorList>
            <person name="Kwan J.C."/>
            <person name="Schmidt E.W."/>
        </authorList>
    </citation>
    <scope>NUCLEOTIDE SEQUENCE [LARGE SCALE GENOMIC DNA]</scope>
    <source>
        <strain evidence="17">L6</strain>
    </source>
</reference>
<dbReference type="Gene3D" id="3.40.50.720">
    <property type="entry name" value="NAD(P)-binding Rossmann-like Domain"/>
    <property type="match status" value="1"/>
</dbReference>
<protein>
    <recommendedName>
        <fullName evidence="10 13">4-hydroxy-tetrahydrodipicolinate reductase</fullName>
        <ecNumber evidence="10 13">1.17.1.8</ecNumber>
    </recommendedName>
</protein>
<comment type="similarity">
    <text evidence="1">Belongs to the DapB family.</text>
</comment>
<dbReference type="Pfam" id="PF01113">
    <property type="entry name" value="DapB_N"/>
    <property type="match status" value="1"/>
</dbReference>
<feature type="domain" description="Dihydrodipicolinate reductase N-terminal" evidence="14">
    <location>
        <begin position="5"/>
        <end position="110"/>
    </location>
</feature>
<comment type="caution">
    <text evidence="16">The sequence shown here is derived from an EMBL/GenBank/DDBJ whole genome shotgun (WGS) entry which is preliminary data.</text>
</comment>
<proteinExistence type="inferred from homology"/>
<evidence type="ECO:0000256" key="3">
    <source>
        <dbReference type="ARBA" id="ARBA00022605"/>
    </source>
</evidence>
<evidence type="ECO:0000256" key="1">
    <source>
        <dbReference type="ARBA" id="ARBA00006642"/>
    </source>
</evidence>
<keyword evidence="4" id="KW-0521">NADP</keyword>
<dbReference type="InterPro" id="IPR022664">
    <property type="entry name" value="DapB_N_CS"/>
</dbReference>
<dbReference type="Proteomes" id="UP000018951">
    <property type="component" value="Unassembled WGS sequence"/>
</dbReference>
<dbReference type="SUPFAM" id="SSF55347">
    <property type="entry name" value="Glyceraldehyde-3-phosphate dehydrogenase-like, C-terminal domain"/>
    <property type="match status" value="1"/>
</dbReference>
<dbReference type="GO" id="GO:0009089">
    <property type="term" value="P:lysine biosynthetic process via diaminopimelate"/>
    <property type="evidence" value="ECO:0007669"/>
    <property type="project" value="UniProtKB-UniRule"/>
</dbReference>
<dbReference type="PROSITE" id="PS01298">
    <property type="entry name" value="DAPB"/>
    <property type="match status" value="1"/>
</dbReference>